<name>A0A4V2SVW5_9RHOB</name>
<proteinExistence type="predicted"/>
<dbReference type="EMBL" id="SLXU01000014">
    <property type="protein sequence ID" value="TCP59936.1"/>
    <property type="molecule type" value="Genomic_DNA"/>
</dbReference>
<evidence type="ECO:0000313" key="3">
    <source>
        <dbReference type="Proteomes" id="UP000295050"/>
    </source>
</evidence>
<keyword evidence="1" id="KW-0812">Transmembrane</keyword>
<reference evidence="2 3" key="1">
    <citation type="submission" date="2019-03" db="EMBL/GenBank/DDBJ databases">
        <title>Genomic Encyclopedia of Type Strains, Phase IV (KMG-IV): sequencing the most valuable type-strain genomes for metagenomic binning, comparative biology and taxonomic classification.</title>
        <authorList>
            <person name="Goeker M."/>
        </authorList>
    </citation>
    <scope>NUCLEOTIDE SEQUENCE [LARGE SCALE GENOMIC DNA]</scope>
    <source>
        <strain evidence="2 3">DSM 24766</strain>
    </source>
</reference>
<evidence type="ECO:0000313" key="2">
    <source>
        <dbReference type="EMBL" id="TCP59936.1"/>
    </source>
</evidence>
<dbReference type="RefSeq" id="WP_132952293.1">
    <property type="nucleotide sequence ID" value="NZ_SLXU01000014.1"/>
</dbReference>
<protein>
    <submittedName>
        <fullName evidence="2">Putative photosynthetic complex assembly protein</fullName>
    </submittedName>
</protein>
<comment type="caution">
    <text evidence="2">The sequence shown here is derived from an EMBL/GenBank/DDBJ whole genome shotgun (WGS) entry which is preliminary data.</text>
</comment>
<dbReference type="InterPro" id="IPR017495">
    <property type="entry name" value="PuhC"/>
</dbReference>
<sequence length="159" mass="17559">MAEKDADKRPRKVDEMVPPILVKAIFGIMLASLLMVAYARITDKPLAAMPDLDAPIAQEREIVIVGSMTGAATVYDTQGNVIHDYASDEGGFVAGIWRVLQRERGKYDVPMDLPVRLVRYESGRLSLFDDQTGWRAELVGFGTDNTAAFALLLEEEGQE</sequence>
<keyword evidence="3" id="KW-1185">Reference proteome</keyword>
<dbReference type="Proteomes" id="UP000295050">
    <property type="component" value="Unassembled WGS sequence"/>
</dbReference>
<dbReference type="NCBIfam" id="TIGR03054">
    <property type="entry name" value="photo_alph_chp1"/>
    <property type="match status" value="1"/>
</dbReference>
<dbReference type="AlphaFoldDB" id="A0A4V2SVW5"/>
<keyword evidence="1" id="KW-1133">Transmembrane helix</keyword>
<keyword evidence="1" id="KW-0472">Membrane</keyword>
<feature type="transmembrane region" description="Helical" evidence="1">
    <location>
        <begin position="20"/>
        <end position="39"/>
    </location>
</feature>
<organism evidence="2 3">
    <name type="scientific">Rhodovulum bhavnagarense</name>
    <dbReference type="NCBI Taxonomy" id="992286"/>
    <lineage>
        <taxon>Bacteria</taxon>
        <taxon>Pseudomonadati</taxon>
        <taxon>Pseudomonadota</taxon>
        <taxon>Alphaproteobacteria</taxon>
        <taxon>Rhodobacterales</taxon>
        <taxon>Paracoccaceae</taxon>
        <taxon>Rhodovulum</taxon>
    </lineage>
</organism>
<dbReference type="OrthoDB" id="7848123at2"/>
<evidence type="ECO:0000256" key="1">
    <source>
        <dbReference type="SAM" id="Phobius"/>
    </source>
</evidence>
<gene>
    <name evidence="2" type="ORF">EV663_11432</name>
</gene>
<accession>A0A4V2SVW5</accession>